<proteinExistence type="predicted"/>
<protein>
    <submittedName>
        <fullName evidence="2">Uncharacterized protein</fullName>
    </submittedName>
</protein>
<evidence type="ECO:0000313" key="3">
    <source>
        <dbReference type="Proteomes" id="UP000640930"/>
    </source>
</evidence>
<gene>
    <name evidence="2" type="ORF">H9636_16135</name>
</gene>
<reference evidence="2 3" key="1">
    <citation type="submission" date="2020-08" db="EMBL/GenBank/DDBJ databases">
        <title>A Genomic Blueprint of the Chicken Gut Microbiome.</title>
        <authorList>
            <person name="Gilroy R."/>
            <person name="Ravi A."/>
            <person name="Getino M."/>
            <person name="Pursley I."/>
            <person name="Horton D.L."/>
            <person name="Alikhan N.-F."/>
            <person name="Baker D."/>
            <person name="Gharbi K."/>
            <person name="Hall N."/>
            <person name="Watson M."/>
            <person name="Adriaenssens E.M."/>
            <person name="Foster-Nyarko E."/>
            <person name="Jarju S."/>
            <person name="Secka A."/>
            <person name="Antonio M."/>
            <person name="Oren A."/>
            <person name="Chaudhuri R."/>
            <person name="La Ragione R.M."/>
            <person name="Hildebrand F."/>
            <person name="Pallen M.J."/>
        </authorList>
    </citation>
    <scope>NUCLEOTIDE SEQUENCE [LARGE SCALE GENOMIC DNA]</scope>
    <source>
        <strain evidence="2 3">Re31</strain>
    </source>
</reference>
<comment type="caution">
    <text evidence="2">The sequence shown here is derived from an EMBL/GenBank/DDBJ whole genome shotgun (WGS) entry which is preliminary data.</text>
</comment>
<dbReference type="Proteomes" id="UP000640930">
    <property type="component" value="Unassembled WGS sequence"/>
</dbReference>
<dbReference type="EMBL" id="JACSQA010000032">
    <property type="protein sequence ID" value="MBD8028178.1"/>
    <property type="molecule type" value="Genomic_DNA"/>
</dbReference>
<feature type="coiled-coil region" evidence="1">
    <location>
        <begin position="16"/>
        <end position="46"/>
    </location>
</feature>
<dbReference type="RefSeq" id="WP_191708588.1">
    <property type="nucleotide sequence ID" value="NZ_JACSQA010000032.1"/>
</dbReference>
<evidence type="ECO:0000313" key="2">
    <source>
        <dbReference type="EMBL" id="MBD8028178.1"/>
    </source>
</evidence>
<keyword evidence="1" id="KW-0175">Coiled coil</keyword>
<keyword evidence="3" id="KW-1185">Reference proteome</keyword>
<name>A0ABR8XG28_9BACL</name>
<organism evidence="2 3">
    <name type="scientific">Ureibacillus galli</name>
    <dbReference type="NCBI Taxonomy" id="2762222"/>
    <lineage>
        <taxon>Bacteria</taxon>
        <taxon>Bacillati</taxon>
        <taxon>Bacillota</taxon>
        <taxon>Bacilli</taxon>
        <taxon>Bacillales</taxon>
        <taxon>Caryophanaceae</taxon>
        <taxon>Ureibacillus</taxon>
    </lineage>
</organism>
<evidence type="ECO:0000256" key="1">
    <source>
        <dbReference type="SAM" id="Coils"/>
    </source>
</evidence>
<accession>A0ABR8XG28</accession>
<sequence length="62" mass="7165">MSENLIPEEELSNAYNEALEIKVKKLEKALQEIEIITRNMTEFNNAYERIHSIASKGLEVTK</sequence>